<comment type="caution">
    <text evidence="2">The sequence shown here is derived from an EMBL/GenBank/DDBJ whole genome shotgun (WGS) entry which is preliminary data.</text>
</comment>
<protein>
    <recommendedName>
        <fullName evidence="1">HNH nuclease domain-containing protein</fullName>
    </recommendedName>
</protein>
<feature type="domain" description="HNH nuclease" evidence="1">
    <location>
        <begin position="50"/>
        <end position="134"/>
    </location>
</feature>
<name>A0ABR8CBN9_9CYAN</name>
<gene>
    <name evidence="2" type="ORF">H6G05_14670</name>
</gene>
<reference evidence="2 3" key="1">
    <citation type="journal article" date="2020" name="ISME J.">
        <title>Comparative genomics reveals insights into cyanobacterial evolution and habitat adaptation.</title>
        <authorList>
            <person name="Chen M.Y."/>
            <person name="Teng W.K."/>
            <person name="Zhao L."/>
            <person name="Hu C.X."/>
            <person name="Zhou Y.K."/>
            <person name="Han B.P."/>
            <person name="Song L.R."/>
            <person name="Shu W.S."/>
        </authorList>
    </citation>
    <scope>NUCLEOTIDE SEQUENCE [LARGE SCALE GENOMIC DNA]</scope>
    <source>
        <strain evidence="2 3">FACHB-1050</strain>
    </source>
</reference>
<dbReference type="EMBL" id="JACJQY010000023">
    <property type="protein sequence ID" value="MBD2318084.1"/>
    <property type="molecule type" value="Genomic_DNA"/>
</dbReference>
<dbReference type="Gene3D" id="1.10.30.50">
    <property type="match status" value="1"/>
</dbReference>
<accession>A0ABR8CBN9</accession>
<evidence type="ECO:0000259" key="1">
    <source>
        <dbReference type="SMART" id="SM00507"/>
    </source>
</evidence>
<sequence length="299" mass="34747">MRKIFVQEPDSDIWKKWIRDCQEETKKAIDSVARGEKPIVNENLYKRDSIKKSYFVSRDAPFYGRCAYCESPIADTQYIQVEHFRPKAGVKDEKGKVINFKDENGIDTGNPHLGYYWLAYDWRNLLPSCAICNQPKSTLFPVVGQHAQVPNEEANEKPLLINPISELEEDNPEHHLSVDPNTGIMYAVDESLRGRMCIKLFKLNERDQLVDERKKIRRITNTMITELNEAMKKIADPTYPERQAYQEIIKCSEELISVFKGSQPYTAAYLSILRQKGFSIEWLQRRCETFQDLLSKLDG</sequence>
<dbReference type="SMART" id="SM00507">
    <property type="entry name" value="HNHc"/>
    <property type="match status" value="1"/>
</dbReference>
<evidence type="ECO:0000313" key="2">
    <source>
        <dbReference type="EMBL" id="MBD2318084.1"/>
    </source>
</evidence>
<dbReference type="RefSeq" id="WP_190578881.1">
    <property type="nucleotide sequence ID" value="NZ_CAWPQU010000016.1"/>
</dbReference>
<proteinExistence type="predicted"/>
<organism evidence="2 3">
    <name type="scientific">Phormidium tenue FACHB-1050</name>
    <dbReference type="NCBI Taxonomy" id="2692857"/>
    <lineage>
        <taxon>Bacteria</taxon>
        <taxon>Bacillati</taxon>
        <taxon>Cyanobacteriota</taxon>
        <taxon>Cyanophyceae</taxon>
        <taxon>Oscillatoriophycideae</taxon>
        <taxon>Oscillatoriales</taxon>
        <taxon>Oscillatoriaceae</taxon>
        <taxon>Phormidium</taxon>
    </lineage>
</organism>
<dbReference type="InterPro" id="IPR003615">
    <property type="entry name" value="HNH_nuc"/>
</dbReference>
<evidence type="ECO:0000313" key="3">
    <source>
        <dbReference type="Proteomes" id="UP000618445"/>
    </source>
</evidence>
<dbReference type="Proteomes" id="UP000618445">
    <property type="component" value="Unassembled WGS sequence"/>
</dbReference>
<keyword evidence="3" id="KW-1185">Reference proteome</keyword>